<dbReference type="InterPro" id="IPR006168">
    <property type="entry name" value="G3P_DH_NAD-dep"/>
</dbReference>
<name>V9MH41_DUNSA</name>
<evidence type="ECO:0000256" key="3">
    <source>
        <dbReference type="ARBA" id="ARBA00023027"/>
    </source>
</evidence>
<evidence type="ECO:0000256" key="4">
    <source>
        <dbReference type="ARBA" id="ARBA00048683"/>
    </source>
</evidence>
<dbReference type="GO" id="GO:0042803">
    <property type="term" value="F:protein homodimerization activity"/>
    <property type="evidence" value="ECO:0007669"/>
    <property type="project" value="InterPro"/>
</dbReference>
<dbReference type="SUPFAM" id="SSF51735">
    <property type="entry name" value="NAD(P)-binding Rossmann-fold domains"/>
    <property type="match status" value="1"/>
</dbReference>
<keyword evidence="2 5" id="KW-0560">Oxidoreductase</keyword>
<dbReference type="BRENDA" id="1.1.1.8">
    <property type="organism ID" value="2018"/>
</dbReference>
<dbReference type="InterPro" id="IPR036291">
    <property type="entry name" value="NAD(P)-bd_dom_sf"/>
</dbReference>
<dbReference type="InterPro" id="IPR011128">
    <property type="entry name" value="G3P_DH_NAD-dep_N"/>
</dbReference>
<dbReference type="Pfam" id="PF12710">
    <property type="entry name" value="HAD"/>
    <property type="match status" value="1"/>
</dbReference>
<dbReference type="InterPro" id="IPR017751">
    <property type="entry name" value="G3P_DH_NAD-dep_euk"/>
</dbReference>
<dbReference type="SMR" id="V9MH41"/>
<sequence length="617" mass="67789">MPNRTPSDHALSTWRTADCVCIDVDCTVTQGEGLDLLAMSMGCYDRISGLSDQAQDGSMNLSDTLEERLRIINCTPDDLRRFVETYPPESRMTKGIVNLIKVLQKRGVAVYLISGSFRELILPLAKYLGVPKENVYANRMAWQWDDDTGQPTRLVGFDPSQPTSSNGGKIRAISKIREDNPYNTVVMIGDGITDLEAVRSSEGADLFIGYGGVVECSAVKEAAEWFVYDHDDLTRALKQSRVAMVGSSALACAMVPMLCHNVLQDEQFDNTVMMWVHDAAHVHEGRTILDIINQDHQNPKELPGVHLGDNLVASGNLEEVAKDADVLVFCAPHESMHSITRRLMGKVKRDAIAISLVKGMRVGRDGPQLISQMIRKNLNLDCSVLIGGNVASDLGNKELSEAVIASSSREMGAVFRKLFQTSYFYVDILQDVAGAEMCGTLKNIVALAVGIVDGLDYGCNAKAVVMRQGLTEMRKFAKTLYPNVRNETFFESCGLGDLITTCSGGRNHATAEAWTRAWKSGAPKTWTKLEEEILGGQRLQGVATSNVVQEVMRVRGWESTYPLFSTVNRIINGRVEPSQILHFCQANGIQTTNEDDDDTTIIPAARAPRQSPIPNPV</sequence>
<evidence type="ECO:0000259" key="8">
    <source>
        <dbReference type="Pfam" id="PF07479"/>
    </source>
</evidence>
<dbReference type="EC" id="1.1.1.8" evidence="6"/>
<feature type="domain" description="Glycerol-3-phosphate dehydrogenase NAD-dependent C-terminal" evidence="8">
    <location>
        <begin position="431"/>
        <end position="581"/>
    </location>
</feature>
<evidence type="ECO:0000259" key="7">
    <source>
        <dbReference type="Pfam" id="PF01210"/>
    </source>
</evidence>
<dbReference type="NCBIfam" id="TIGR01488">
    <property type="entry name" value="HAD-SF-IB"/>
    <property type="match status" value="1"/>
</dbReference>
<evidence type="ECO:0000256" key="5">
    <source>
        <dbReference type="RuleBase" id="RU000437"/>
    </source>
</evidence>
<dbReference type="EMBL" id="JX101650">
    <property type="protein sequence ID" value="AGG09661.1"/>
    <property type="molecule type" value="mRNA"/>
</dbReference>
<accession>V9MH41</accession>
<dbReference type="PROSITE" id="PS00957">
    <property type="entry name" value="NAD_G3PDH"/>
    <property type="match status" value="1"/>
</dbReference>
<evidence type="ECO:0000313" key="9">
    <source>
        <dbReference type="EMBL" id="AGG09661.1"/>
    </source>
</evidence>
<dbReference type="AlphaFoldDB" id="V9MH41"/>
<dbReference type="InterPro" id="IPR006109">
    <property type="entry name" value="G3P_DH_NAD-dep_C"/>
</dbReference>
<dbReference type="PANTHER" id="PTHR11728">
    <property type="entry name" value="GLYCEROL-3-PHOSPHATE DEHYDROGENASE"/>
    <property type="match status" value="1"/>
</dbReference>
<dbReference type="InterPro" id="IPR008927">
    <property type="entry name" value="6-PGluconate_DH-like_C_sf"/>
</dbReference>
<dbReference type="PANTHER" id="PTHR11728:SF8">
    <property type="entry name" value="GLYCEROL-3-PHOSPHATE DEHYDROGENASE [NAD(+)]-RELATED"/>
    <property type="match status" value="1"/>
</dbReference>
<dbReference type="GO" id="GO:0141152">
    <property type="term" value="F:glycerol-3-phosphate dehydrogenase (NAD+) activity"/>
    <property type="evidence" value="ECO:0007669"/>
    <property type="project" value="UniProtKB-UniRule"/>
</dbReference>
<dbReference type="GO" id="GO:0005829">
    <property type="term" value="C:cytosol"/>
    <property type="evidence" value="ECO:0007669"/>
    <property type="project" value="TreeGrafter"/>
</dbReference>
<dbReference type="PRINTS" id="PR00077">
    <property type="entry name" value="GPDHDRGNASE"/>
</dbReference>
<keyword evidence="3 5" id="KW-0520">NAD</keyword>
<dbReference type="SUPFAM" id="SSF56784">
    <property type="entry name" value="HAD-like"/>
    <property type="match status" value="1"/>
</dbReference>
<dbReference type="InterPro" id="IPR036412">
    <property type="entry name" value="HAD-like_sf"/>
</dbReference>
<gene>
    <name evidence="9" type="primary">GPDH1</name>
</gene>
<organism evidence="9">
    <name type="scientific">Dunaliella salina</name>
    <name type="common">Green alga</name>
    <name type="synonym">Protococcus salinus</name>
    <dbReference type="NCBI Taxonomy" id="3046"/>
    <lineage>
        <taxon>Eukaryota</taxon>
        <taxon>Viridiplantae</taxon>
        <taxon>Chlorophyta</taxon>
        <taxon>core chlorophytes</taxon>
        <taxon>Chlorophyceae</taxon>
        <taxon>CS clade</taxon>
        <taxon>Chlamydomonadales</taxon>
        <taxon>Dunaliellaceae</taxon>
        <taxon>Dunaliella</taxon>
    </lineage>
</organism>
<reference evidence="9" key="1">
    <citation type="submission" date="2012-05" db="EMBL/GenBank/DDBJ databases">
        <title>Cloning and expression profiles of the glycerol-3-phosphate dehydrogenase isoforms in Dunaliella salina.</title>
        <authorList>
            <person name="Qinghua H."/>
        </authorList>
    </citation>
    <scope>NUCLEOTIDE SEQUENCE</scope>
</reference>
<dbReference type="InterPro" id="IPR023214">
    <property type="entry name" value="HAD_sf"/>
</dbReference>
<dbReference type="NCBIfam" id="TIGR03376">
    <property type="entry name" value="glycerol3P_DH"/>
    <property type="match status" value="1"/>
</dbReference>
<proteinExistence type="evidence at transcript level"/>
<dbReference type="InterPro" id="IPR013328">
    <property type="entry name" value="6PGD_dom2"/>
</dbReference>
<dbReference type="SUPFAM" id="SSF48179">
    <property type="entry name" value="6-phosphogluconate dehydrogenase C-terminal domain-like"/>
    <property type="match status" value="1"/>
</dbReference>
<dbReference type="Pfam" id="PF07479">
    <property type="entry name" value="NAD_Gly3P_dh_C"/>
    <property type="match status" value="1"/>
</dbReference>
<evidence type="ECO:0000256" key="1">
    <source>
        <dbReference type="ARBA" id="ARBA00011009"/>
    </source>
</evidence>
<dbReference type="Gene3D" id="1.10.1040.10">
    <property type="entry name" value="N-(1-d-carboxylethyl)-l-norvaline Dehydrogenase, domain 2"/>
    <property type="match status" value="1"/>
</dbReference>
<protein>
    <recommendedName>
        <fullName evidence="6">Glycerol-3-phosphate dehydrogenase [NAD(+)]</fullName>
        <ecNumber evidence="6">1.1.1.8</ecNumber>
    </recommendedName>
</protein>
<dbReference type="GO" id="GO:0005975">
    <property type="term" value="P:carbohydrate metabolic process"/>
    <property type="evidence" value="ECO:0007669"/>
    <property type="project" value="InterPro"/>
</dbReference>
<dbReference type="Gene3D" id="3.40.50.720">
    <property type="entry name" value="NAD(P)-binding Rossmann-like Domain"/>
    <property type="match status" value="1"/>
</dbReference>
<dbReference type="Gene3D" id="3.40.50.1000">
    <property type="entry name" value="HAD superfamily/HAD-like"/>
    <property type="match status" value="1"/>
</dbReference>
<evidence type="ECO:0000256" key="2">
    <source>
        <dbReference type="ARBA" id="ARBA00023002"/>
    </source>
</evidence>
<feature type="domain" description="Glycerol-3-phosphate dehydrogenase NAD-dependent N-terminal" evidence="7">
    <location>
        <begin position="243"/>
        <end position="410"/>
    </location>
</feature>
<evidence type="ECO:0000256" key="6">
    <source>
        <dbReference type="RuleBase" id="RU361243"/>
    </source>
</evidence>
<comment type="similarity">
    <text evidence="1 5">Belongs to the NAD-dependent glycerol-3-phosphate dehydrogenase family.</text>
</comment>
<dbReference type="FunFam" id="1.10.1040.10:FF:000004">
    <property type="entry name" value="Glycerol-3-phosphate dehydrogenase [NAD(+)]"/>
    <property type="match status" value="1"/>
</dbReference>
<dbReference type="GO" id="GO:0051287">
    <property type="term" value="F:NAD binding"/>
    <property type="evidence" value="ECO:0007669"/>
    <property type="project" value="UniProtKB-UniRule"/>
</dbReference>
<comment type="catalytic activity">
    <reaction evidence="4 6">
        <text>sn-glycerol 3-phosphate + NAD(+) = dihydroxyacetone phosphate + NADH + H(+)</text>
        <dbReference type="Rhea" id="RHEA:11092"/>
        <dbReference type="ChEBI" id="CHEBI:15378"/>
        <dbReference type="ChEBI" id="CHEBI:57540"/>
        <dbReference type="ChEBI" id="CHEBI:57597"/>
        <dbReference type="ChEBI" id="CHEBI:57642"/>
        <dbReference type="ChEBI" id="CHEBI:57945"/>
        <dbReference type="EC" id="1.1.1.8"/>
    </reaction>
</comment>
<dbReference type="Gene3D" id="1.10.150.210">
    <property type="entry name" value="Phosphoserine phosphatase, domain 2"/>
    <property type="match status" value="1"/>
</dbReference>
<dbReference type="Pfam" id="PF01210">
    <property type="entry name" value="NAD_Gly3P_dh_N"/>
    <property type="match status" value="1"/>
</dbReference>
<dbReference type="GO" id="GO:0046168">
    <property type="term" value="P:glycerol-3-phosphate catabolic process"/>
    <property type="evidence" value="ECO:0007669"/>
    <property type="project" value="UniProtKB-UniRule"/>
</dbReference>